<dbReference type="Gene3D" id="1.20.120.50">
    <property type="entry name" value="Hemerythrin-like"/>
    <property type="match status" value="1"/>
</dbReference>
<evidence type="ECO:0000256" key="2">
    <source>
        <dbReference type="ARBA" id="ARBA00022723"/>
    </source>
</evidence>
<keyword evidence="6" id="KW-1185">Reference proteome</keyword>
<dbReference type="GeneID" id="96960130"/>
<keyword evidence="2" id="KW-0479">Metal-binding</keyword>
<evidence type="ECO:0000313" key="6">
    <source>
        <dbReference type="Proteomes" id="UP000019483"/>
    </source>
</evidence>
<dbReference type="Proteomes" id="UP000019483">
    <property type="component" value="Unassembled WGS sequence"/>
</dbReference>
<evidence type="ECO:0000256" key="3">
    <source>
        <dbReference type="ARBA" id="ARBA00023004"/>
    </source>
</evidence>
<dbReference type="SUPFAM" id="SSF47188">
    <property type="entry name" value="Hemerythrin-like"/>
    <property type="match status" value="1"/>
</dbReference>
<dbReference type="InterPro" id="IPR012827">
    <property type="entry name" value="Hemerythrin_metal-bd"/>
</dbReference>
<proteinExistence type="inferred from homology"/>
<dbReference type="InterPro" id="IPR035938">
    <property type="entry name" value="Hemerythrin-like_sf"/>
</dbReference>
<organism evidence="5 6">
    <name type="scientific">Methanolobus tindarius DSM 2278</name>
    <dbReference type="NCBI Taxonomy" id="1090322"/>
    <lineage>
        <taxon>Archaea</taxon>
        <taxon>Methanobacteriati</taxon>
        <taxon>Methanobacteriota</taxon>
        <taxon>Stenosarchaea group</taxon>
        <taxon>Methanomicrobia</taxon>
        <taxon>Methanosarcinales</taxon>
        <taxon>Methanosarcinaceae</taxon>
        <taxon>Methanolobus</taxon>
    </lineage>
</organism>
<dbReference type="GO" id="GO:0046872">
    <property type="term" value="F:metal ion binding"/>
    <property type="evidence" value="ECO:0007669"/>
    <property type="project" value="UniProtKB-KW"/>
</dbReference>
<evidence type="ECO:0000256" key="1">
    <source>
        <dbReference type="ARBA" id="ARBA00010587"/>
    </source>
</evidence>
<keyword evidence="3" id="KW-0408">Iron</keyword>
<evidence type="ECO:0000313" key="5">
    <source>
        <dbReference type="EMBL" id="ETA67754.1"/>
    </source>
</evidence>
<dbReference type="STRING" id="1090322.MettiDRAFT_1188"/>
<accession>W9DNM8</accession>
<dbReference type="Pfam" id="PF01814">
    <property type="entry name" value="Hemerythrin"/>
    <property type="match status" value="1"/>
</dbReference>
<dbReference type="EMBL" id="AZAJ01000001">
    <property type="protein sequence ID" value="ETA67754.1"/>
    <property type="molecule type" value="Genomic_DNA"/>
</dbReference>
<comment type="similarity">
    <text evidence="1">Belongs to the hemerythrin family.</text>
</comment>
<dbReference type="AlphaFoldDB" id="W9DNM8"/>
<dbReference type="CDD" id="cd12107">
    <property type="entry name" value="Hemerythrin"/>
    <property type="match status" value="1"/>
</dbReference>
<dbReference type="NCBIfam" id="TIGR02481">
    <property type="entry name" value="hemeryth_dom"/>
    <property type="match status" value="1"/>
</dbReference>
<feature type="domain" description="Hemerythrin-like" evidence="4">
    <location>
        <begin position="14"/>
        <end position="127"/>
    </location>
</feature>
<dbReference type="NCBIfam" id="NF033749">
    <property type="entry name" value="bact_hemeryth"/>
    <property type="match status" value="1"/>
</dbReference>
<gene>
    <name evidence="5" type="ORF">MettiDRAFT_1188</name>
</gene>
<dbReference type="PANTHER" id="PTHR37164">
    <property type="entry name" value="BACTERIOHEMERYTHRIN"/>
    <property type="match status" value="1"/>
</dbReference>
<name>W9DNM8_METTI</name>
<reference evidence="5 6" key="1">
    <citation type="submission" date="2013-08" db="EMBL/GenBank/DDBJ databases">
        <authorList>
            <consortium name="DOE Joint Genome Institute"/>
            <person name="Eisen J."/>
            <person name="Huntemann M."/>
            <person name="Han J."/>
            <person name="Chen A."/>
            <person name="Kyrpides N."/>
            <person name="Mavromatis K."/>
            <person name="Markowitz V."/>
            <person name="Palaniappan K."/>
            <person name="Ivanova N."/>
            <person name="Schaumberg A."/>
            <person name="Pati A."/>
            <person name="Liolios K."/>
            <person name="Nordberg H.P."/>
            <person name="Cantor M.N."/>
            <person name="Hua S.X."/>
            <person name="Woyke T."/>
        </authorList>
    </citation>
    <scope>NUCLEOTIDE SEQUENCE [LARGE SCALE GENOMIC DNA]</scope>
    <source>
        <strain evidence="5 6">DSM 2278</strain>
    </source>
</reference>
<comment type="caution">
    <text evidence="5">The sequence shown here is derived from an EMBL/GenBank/DDBJ whole genome shotgun (WGS) entry which is preliminary data.</text>
</comment>
<evidence type="ECO:0000259" key="4">
    <source>
        <dbReference type="Pfam" id="PF01814"/>
    </source>
</evidence>
<protein>
    <submittedName>
        <fullName evidence="5">Hemerythrin-like metal-binding domain-containing protein</fullName>
    </submittedName>
</protein>
<dbReference type="OrthoDB" id="15541at2157"/>
<dbReference type="InterPro" id="IPR016131">
    <property type="entry name" value="Haemerythrin_Fe_BS"/>
</dbReference>
<dbReference type="InterPro" id="IPR050669">
    <property type="entry name" value="Hemerythrin"/>
</dbReference>
<sequence>MALITWSDKYSIQIKEIDDQHKVLVGMINDLHDAMKNAKSREVSLEIINKMAEYTKFHFSTEEKYMKRFGYLDYEEHKMEHEKFVDKVLAFKNDYENEKAGISYEILNFLKDWLVGHIQGTDKKYAALFIEKGVK</sequence>
<dbReference type="PROSITE" id="PS00550">
    <property type="entry name" value="HEMERYTHRINS"/>
    <property type="match status" value="1"/>
</dbReference>
<dbReference type="PANTHER" id="PTHR37164:SF1">
    <property type="entry name" value="BACTERIOHEMERYTHRIN"/>
    <property type="match status" value="1"/>
</dbReference>
<dbReference type="RefSeq" id="WP_023844890.1">
    <property type="nucleotide sequence ID" value="NZ_AZAJ01000001.1"/>
</dbReference>
<dbReference type="InterPro" id="IPR012312">
    <property type="entry name" value="Hemerythrin-like"/>
</dbReference>